<dbReference type="InterPro" id="IPR050109">
    <property type="entry name" value="HTH-type_TetR-like_transc_reg"/>
</dbReference>
<dbReference type="PRINTS" id="PR00455">
    <property type="entry name" value="HTHTETR"/>
</dbReference>
<dbReference type="Gene3D" id="1.10.357.10">
    <property type="entry name" value="Tetracycline Repressor, domain 2"/>
    <property type="match status" value="1"/>
</dbReference>
<sequence length="223" mass="26025">MQLHEKLTRILNSAKRLFIVPGYSDTKMLDIAKQSDLAVGTLYSLFASKDDLLEFVFAATLDPDYIDNVQNLPLTLPTHTDLLTHTKQVYQLETQALNDLLTNFQADARFEAMLTYLFKNFNRFGAYFMILERNPQMNPELMQLYRLYRKQLYHEISTFLVTLVMNGEVRYLAAPDNDAMIIIDEIFWWSAHKKYDSFEPADRNYDATTMQASVMKQLITSYI</sequence>
<feature type="domain" description="HTH tetR-type" evidence="3">
    <location>
        <begin position="4"/>
        <end position="64"/>
    </location>
</feature>
<evidence type="ECO:0000313" key="4">
    <source>
        <dbReference type="EMBL" id="KRO26908.1"/>
    </source>
</evidence>
<evidence type="ECO:0000256" key="2">
    <source>
        <dbReference type="PROSITE-ProRule" id="PRU00335"/>
    </source>
</evidence>
<evidence type="ECO:0000313" key="5">
    <source>
        <dbReference type="Proteomes" id="UP000050920"/>
    </source>
</evidence>
<dbReference type="GO" id="GO:0003700">
    <property type="term" value="F:DNA-binding transcription factor activity"/>
    <property type="evidence" value="ECO:0007669"/>
    <property type="project" value="TreeGrafter"/>
</dbReference>
<gene>
    <name evidence="4" type="ORF">DY78_GL000474</name>
</gene>
<dbReference type="PROSITE" id="PS50977">
    <property type="entry name" value="HTH_TETR_2"/>
    <property type="match status" value="1"/>
</dbReference>
<accession>A0A0R2NNG3</accession>
<reference evidence="4 5" key="1">
    <citation type="journal article" date="2015" name="Genome Announc.">
        <title>Expanding the biotechnology potential of lactobacilli through comparative genomics of 213 strains and associated genera.</title>
        <authorList>
            <person name="Sun Z."/>
            <person name="Harris H.M."/>
            <person name="McCann A."/>
            <person name="Guo C."/>
            <person name="Argimon S."/>
            <person name="Zhang W."/>
            <person name="Yang X."/>
            <person name="Jeffery I.B."/>
            <person name="Cooney J.C."/>
            <person name="Kagawa T.F."/>
            <person name="Liu W."/>
            <person name="Song Y."/>
            <person name="Salvetti E."/>
            <person name="Wrobel A."/>
            <person name="Rasinkangas P."/>
            <person name="Parkhill J."/>
            <person name="Rea M.C."/>
            <person name="O'Sullivan O."/>
            <person name="Ritari J."/>
            <person name="Douillard F.P."/>
            <person name="Paul Ross R."/>
            <person name="Yang R."/>
            <person name="Briner A.E."/>
            <person name="Felis G.E."/>
            <person name="de Vos W.M."/>
            <person name="Barrangou R."/>
            <person name="Klaenhammer T.R."/>
            <person name="Caufield P.W."/>
            <person name="Cui Y."/>
            <person name="Zhang H."/>
            <person name="O'Toole P.W."/>
        </authorList>
    </citation>
    <scope>NUCLEOTIDE SEQUENCE [LARGE SCALE GENOMIC DNA]</scope>
    <source>
        <strain evidence="4 5">DSM 21115</strain>
    </source>
</reference>
<dbReference type="InterPro" id="IPR001647">
    <property type="entry name" value="HTH_TetR"/>
</dbReference>
<dbReference type="EMBL" id="AYGX02000100">
    <property type="protein sequence ID" value="KRO26908.1"/>
    <property type="molecule type" value="Genomic_DNA"/>
</dbReference>
<evidence type="ECO:0000259" key="3">
    <source>
        <dbReference type="PROSITE" id="PS50977"/>
    </source>
</evidence>
<protein>
    <recommendedName>
        <fullName evidence="3">HTH tetR-type domain-containing protein</fullName>
    </recommendedName>
</protein>
<dbReference type="AlphaFoldDB" id="A0A0R2NNG3"/>
<dbReference type="PANTHER" id="PTHR30055">
    <property type="entry name" value="HTH-TYPE TRANSCRIPTIONAL REGULATOR RUTR"/>
    <property type="match status" value="1"/>
</dbReference>
<dbReference type="SUPFAM" id="SSF46689">
    <property type="entry name" value="Homeodomain-like"/>
    <property type="match status" value="1"/>
</dbReference>
<organism evidence="4 5">
    <name type="scientific">Lactiplantibacillus fabifermentans DSM 21115</name>
    <dbReference type="NCBI Taxonomy" id="1413187"/>
    <lineage>
        <taxon>Bacteria</taxon>
        <taxon>Bacillati</taxon>
        <taxon>Bacillota</taxon>
        <taxon>Bacilli</taxon>
        <taxon>Lactobacillales</taxon>
        <taxon>Lactobacillaceae</taxon>
        <taxon>Lactiplantibacillus</taxon>
    </lineage>
</organism>
<feature type="DNA-binding region" description="H-T-H motif" evidence="2">
    <location>
        <begin position="27"/>
        <end position="46"/>
    </location>
</feature>
<comment type="caution">
    <text evidence="4">The sequence shown here is derived from an EMBL/GenBank/DDBJ whole genome shotgun (WGS) entry which is preliminary data.</text>
</comment>
<dbReference type="GO" id="GO:0000976">
    <property type="term" value="F:transcription cis-regulatory region binding"/>
    <property type="evidence" value="ECO:0007669"/>
    <property type="project" value="TreeGrafter"/>
</dbReference>
<dbReference type="PANTHER" id="PTHR30055:SF226">
    <property type="entry name" value="HTH-TYPE TRANSCRIPTIONAL REGULATOR PKSA"/>
    <property type="match status" value="1"/>
</dbReference>
<keyword evidence="5" id="KW-1185">Reference proteome</keyword>
<name>A0A0R2NNG3_9LACO</name>
<evidence type="ECO:0000256" key="1">
    <source>
        <dbReference type="ARBA" id="ARBA00023125"/>
    </source>
</evidence>
<dbReference type="Pfam" id="PF00440">
    <property type="entry name" value="TetR_N"/>
    <property type="match status" value="1"/>
</dbReference>
<keyword evidence="1 2" id="KW-0238">DNA-binding</keyword>
<proteinExistence type="predicted"/>
<dbReference type="Proteomes" id="UP000050920">
    <property type="component" value="Unassembled WGS sequence"/>
</dbReference>
<dbReference type="RefSeq" id="WP_024623748.1">
    <property type="nucleotide sequence ID" value="NZ_AYGX02000100.1"/>
</dbReference>
<dbReference type="InterPro" id="IPR009057">
    <property type="entry name" value="Homeodomain-like_sf"/>
</dbReference>